<dbReference type="eggNOG" id="COG1173">
    <property type="taxonomic scope" value="Bacteria"/>
</dbReference>
<evidence type="ECO:0000313" key="10">
    <source>
        <dbReference type="EMBL" id="ETX28601.1"/>
    </source>
</evidence>
<evidence type="ECO:0000256" key="5">
    <source>
        <dbReference type="ARBA" id="ARBA00022989"/>
    </source>
</evidence>
<evidence type="ECO:0000256" key="1">
    <source>
        <dbReference type="ARBA" id="ARBA00004651"/>
    </source>
</evidence>
<dbReference type="Pfam" id="PF12911">
    <property type="entry name" value="OppC_N"/>
    <property type="match status" value="1"/>
</dbReference>
<sequence>MTNAHADTATTTGGTIAVPSAAPRETRADRWRNFWADYRQSPVAVVSLGVILVLLGVSFGAPLVSPQDPYDMAALDWMDAFLRPGTTGSGGYVHVLGTDNAGRDMLSAIFYGLRTSFVIGISAGVLALAIGICVGLSAAYFRGRTESVLMRIVDLQLSMPAILLALVMVAVLGQGVAQIVAALVVAQYAYFARTTHGAATVERSKDYIEAARSTPLPTRRVLLRHLLPNVMPPLIVVATVQVASAIALEATLSFLGVGLPLTEPSLGSLISNGFKYIHTDRTWLSIYPGLFLMVTVVAINLVGDQVRTVLDPRRSR</sequence>
<organism evidence="10 11">
    <name type="scientific">Roseivivax isoporae LMG 25204</name>
    <dbReference type="NCBI Taxonomy" id="1449351"/>
    <lineage>
        <taxon>Bacteria</taxon>
        <taxon>Pseudomonadati</taxon>
        <taxon>Pseudomonadota</taxon>
        <taxon>Alphaproteobacteria</taxon>
        <taxon>Rhodobacterales</taxon>
        <taxon>Roseobacteraceae</taxon>
        <taxon>Roseivivax</taxon>
    </lineage>
</organism>
<feature type="compositionally biased region" description="Low complexity" evidence="8">
    <location>
        <begin position="1"/>
        <end position="17"/>
    </location>
</feature>
<proteinExistence type="inferred from homology"/>
<evidence type="ECO:0000256" key="7">
    <source>
        <dbReference type="RuleBase" id="RU363032"/>
    </source>
</evidence>
<comment type="similarity">
    <text evidence="7">Belongs to the binding-protein-dependent transport system permease family.</text>
</comment>
<feature type="domain" description="ABC transmembrane type-1" evidence="9">
    <location>
        <begin position="113"/>
        <end position="303"/>
    </location>
</feature>
<evidence type="ECO:0000256" key="2">
    <source>
        <dbReference type="ARBA" id="ARBA00022448"/>
    </source>
</evidence>
<dbReference type="PANTHER" id="PTHR43386:SF26">
    <property type="entry name" value="ABC TRANSPORTER PERMEASE PROTEIN"/>
    <property type="match status" value="1"/>
</dbReference>
<comment type="caution">
    <text evidence="10">The sequence shown here is derived from an EMBL/GenBank/DDBJ whole genome shotgun (WGS) entry which is preliminary data.</text>
</comment>
<protein>
    <submittedName>
        <fullName evidence="10">Peptide ABC transporter permease</fullName>
    </submittedName>
</protein>
<dbReference type="Pfam" id="PF00528">
    <property type="entry name" value="BPD_transp_1"/>
    <property type="match status" value="1"/>
</dbReference>
<dbReference type="OrthoDB" id="9766870at2"/>
<evidence type="ECO:0000256" key="3">
    <source>
        <dbReference type="ARBA" id="ARBA00022475"/>
    </source>
</evidence>
<feature type="transmembrane region" description="Helical" evidence="7">
    <location>
        <begin position="162"/>
        <end position="190"/>
    </location>
</feature>
<dbReference type="InterPro" id="IPR025966">
    <property type="entry name" value="OppC_N"/>
</dbReference>
<keyword evidence="5 7" id="KW-1133">Transmembrane helix</keyword>
<dbReference type="GO" id="GO:0005886">
    <property type="term" value="C:plasma membrane"/>
    <property type="evidence" value="ECO:0007669"/>
    <property type="project" value="UniProtKB-SubCell"/>
</dbReference>
<dbReference type="STRING" id="1449351.RISW2_05775"/>
<keyword evidence="3" id="KW-1003">Cell membrane</keyword>
<feature type="transmembrane region" description="Helical" evidence="7">
    <location>
        <begin position="234"/>
        <end position="261"/>
    </location>
</feature>
<dbReference type="PATRIC" id="fig|1449351.3.peg.2465"/>
<evidence type="ECO:0000256" key="8">
    <source>
        <dbReference type="SAM" id="MobiDB-lite"/>
    </source>
</evidence>
<dbReference type="RefSeq" id="WP_084615373.1">
    <property type="nucleotide sequence ID" value="NZ_JAME01000017.1"/>
</dbReference>
<dbReference type="Gene3D" id="1.10.3720.10">
    <property type="entry name" value="MetI-like"/>
    <property type="match status" value="1"/>
</dbReference>
<dbReference type="GO" id="GO:0055085">
    <property type="term" value="P:transmembrane transport"/>
    <property type="evidence" value="ECO:0007669"/>
    <property type="project" value="InterPro"/>
</dbReference>
<dbReference type="SUPFAM" id="SSF161098">
    <property type="entry name" value="MetI-like"/>
    <property type="match status" value="1"/>
</dbReference>
<dbReference type="InterPro" id="IPR035906">
    <property type="entry name" value="MetI-like_sf"/>
</dbReference>
<evidence type="ECO:0000256" key="4">
    <source>
        <dbReference type="ARBA" id="ARBA00022692"/>
    </source>
</evidence>
<feature type="transmembrane region" description="Helical" evidence="7">
    <location>
        <begin position="42"/>
        <end position="64"/>
    </location>
</feature>
<dbReference type="EMBL" id="JAME01000017">
    <property type="protein sequence ID" value="ETX28601.1"/>
    <property type="molecule type" value="Genomic_DNA"/>
</dbReference>
<feature type="transmembrane region" description="Helical" evidence="7">
    <location>
        <begin position="282"/>
        <end position="303"/>
    </location>
</feature>
<evidence type="ECO:0000259" key="9">
    <source>
        <dbReference type="PROSITE" id="PS50928"/>
    </source>
</evidence>
<reference evidence="10 11" key="1">
    <citation type="submission" date="2014-01" db="EMBL/GenBank/DDBJ databases">
        <title>Roseivivax isoporae LMG 25204 Genome Sequencing.</title>
        <authorList>
            <person name="Lai Q."/>
            <person name="Li G."/>
            <person name="Shao Z."/>
        </authorList>
    </citation>
    <scope>NUCLEOTIDE SEQUENCE [LARGE SCALE GENOMIC DNA]</scope>
    <source>
        <strain evidence="10 11">LMG 25204</strain>
    </source>
</reference>
<keyword evidence="2 7" id="KW-0813">Transport</keyword>
<dbReference type="AlphaFoldDB" id="X7F938"/>
<comment type="subcellular location">
    <subcellularLocation>
        <location evidence="1 7">Cell membrane</location>
        <topology evidence="1 7">Multi-pass membrane protein</topology>
    </subcellularLocation>
</comment>
<keyword evidence="11" id="KW-1185">Reference proteome</keyword>
<feature type="transmembrane region" description="Helical" evidence="7">
    <location>
        <begin position="117"/>
        <end position="141"/>
    </location>
</feature>
<name>X7F938_9RHOB</name>
<keyword evidence="6 7" id="KW-0472">Membrane</keyword>
<dbReference type="CDD" id="cd06261">
    <property type="entry name" value="TM_PBP2"/>
    <property type="match status" value="1"/>
</dbReference>
<dbReference type="PANTHER" id="PTHR43386">
    <property type="entry name" value="OLIGOPEPTIDE TRANSPORT SYSTEM PERMEASE PROTEIN APPC"/>
    <property type="match status" value="1"/>
</dbReference>
<accession>X7F938</accession>
<keyword evidence="4 7" id="KW-0812">Transmembrane</keyword>
<dbReference type="InterPro" id="IPR050366">
    <property type="entry name" value="BP-dependent_transpt_permease"/>
</dbReference>
<feature type="region of interest" description="Disordered" evidence="8">
    <location>
        <begin position="1"/>
        <end position="24"/>
    </location>
</feature>
<dbReference type="InterPro" id="IPR000515">
    <property type="entry name" value="MetI-like"/>
</dbReference>
<dbReference type="PROSITE" id="PS50928">
    <property type="entry name" value="ABC_TM1"/>
    <property type="match status" value="1"/>
</dbReference>
<gene>
    <name evidence="10" type="ORF">RISW2_05775</name>
</gene>
<evidence type="ECO:0000256" key="6">
    <source>
        <dbReference type="ARBA" id="ARBA00023136"/>
    </source>
</evidence>
<dbReference type="Proteomes" id="UP000023430">
    <property type="component" value="Unassembled WGS sequence"/>
</dbReference>
<evidence type="ECO:0000313" key="11">
    <source>
        <dbReference type="Proteomes" id="UP000023430"/>
    </source>
</evidence>